<dbReference type="OrthoDB" id="9796839at2"/>
<accession>A0A0E3ZX32</accession>
<evidence type="ECO:0000256" key="2">
    <source>
        <dbReference type="ARBA" id="ARBA00022679"/>
    </source>
</evidence>
<feature type="domain" description="Phospholipid/glycerol acyltransferase" evidence="4">
    <location>
        <begin position="28"/>
        <end position="140"/>
    </location>
</feature>
<dbReference type="SMART" id="SM00563">
    <property type="entry name" value="PlsC"/>
    <property type="match status" value="1"/>
</dbReference>
<evidence type="ECO:0000313" key="6">
    <source>
        <dbReference type="Proteomes" id="UP000033054"/>
    </source>
</evidence>
<sequence length="188" mass="21899">MLSTLTRWLFKLWGWRVVGPIPTVPKAIWVVAPHTTNWDFLLGLGIRPTIHIWIQYLAKSSLFTWYSGWLFRALGGKPVYRDKSHNLVEATAEVFNQNERLHICIAPEGTRSNVDKLKTGFYYIALKANVPLILVGFDWPRKLILLSEPLYVTGDYEKDMLPFYQFFSQVHGIKKDWLKQWEETGMIA</sequence>
<dbReference type="SUPFAM" id="SSF69593">
    <property type="entry name" value="Glycerol-3-phosphate (1)-acyltransferase"/>
    <property type="match status" value="1"/>
</dbReference>
<evidence type="ECO:0000313" key="5">
    <source>
        <dbReference type="EMBL" id="AKD56728.1"/>
    </source>
</evidence>
<gene>
    <name evidence="5" type="ORF">SD10_19300</name>
</gene>
<keyword evidence="2 5" id="KW-0808">Transferase</keyword>
<keyword evidence="3 5" id="KW-0012">Acyltransferase</keyword>
<comment type="pathway">
    <text evidence="1">Lipid metabolism.</text>
</comment>
<dbReference type="Proteomes" id="UP000033054">
    <property type="component" value="Chromosome"/>
</dbReference>
<name>A0A0E3ZX32_9BACT</name>
<dbReference type="GO" id="GO:0003841">
    <property type="term" value="F:1-acylglycerol-3-phosphate O-acyltransferase activity"/>
    <property type="evidence" value="ECO:0007669"/>
    <property type="project" value="TreeGrafter"/>
</dbReference>
<evidence type="ECO:0000256" key="1">
    <source>
        <dbReference type="ARBA" id="ARBA00005189"/>
    </source>
</evidence>
<dbReference type="Pfam" id="PF01553">
    <property type="entry name" value="Acyltransferase"/>
    <property type="match status" value="1"/>
</dbReference>
<reference evidence="5 6" key="1">
    <citation type="journal article" date="2014" name="Curr. Microbiol.">
        <title>Spirosoma radiotolerans sp. nov., a gamma-radiation-resistant bacterium isolated from gamma ray-irradiated soil.</title>
        <authorList>
            <person name="Lee J.J."/>
            <person name="Srinivasan S."/>
            <person name="Lim S."/>
            <person name="Joe M."/>
            <person name="Im S."/>
            <person name="Bae S.I."/>
            <person name="Park K.R."/>
            <person name="Han J.H."/>
            <person name="Park S.H."/>
            <person name="Joo B.M."/>
            <person name="Park S.J."/>
            <person name="Kim M.K."/>
        </authorList>
    </citation>
    <scope>NUCLEOTIDE SEQUENCE [LARGE SCALE GENOMIC DNA]</scope>
    <source>
        <strain evidence="5 6">DG5A</strain>
    </source>
</reference>
<dbReference type="EMBL" id="CP010429">
    <property type="protein sequence ID" value="AKD56728.1"/>
    <property type="molecule type" value="Genomic_DNA"/>
</dbReference>
<evidence type="ECO:0000256" key="3">
    <source>
        <dbReference type="ARBA" id="ARBA00023315"/>
    </source>
</evidence>
<dbReference type="AlphaFoldDB" id="A0A0E3ZX32"/>
<dbReference type="InterPro" id="IPR002123">
    <property type="entry name" value="Plipid/glycerol_acylTrfase"/>
</dbReference>
<evidence type="ECO:0000259" key="4">
    <source>
        <dbReference type="SMART" id="SM00563"/>
    </source>
</evidence>
<dbReference type="KEGG" id="srd:SD10_19300"/>
<dbReference type="STRING" id="1379870.SD10_19300"/>
<dbReference type="RefSeq" id="WP_046575990.1">
    <property type="nucleotide sequence ID" value="NZ_CP010429.1"/>
</dbReference>
<organism evidence="5 6">
    <name type="scientific">Spirosoma radiotolerans</name>
    <dbReference type="NCBI Taxonomy" id="1379870"/>
    <lineage>
        <taxon>Bacteria</taxon>
        <taxon>Pseudomonadati</taxon>
        <taxon>Bacteroidota</taxon>
        <taxon>Cytophagia</taxon>
        <taxon>Cytophagales</taxon>
        <taxon>Cytophagaceae</taxon>
        <taxon>Spirosoma</taxon>
    </lineage>
</organism>
<keyword evidence="6" id="KW-1185">Reference proteome</keyword>
<dbReference type="PANTHER" id="PTHR10434">
    <property type="entry name" value="1-ACYL-SN-GLYCEROL-3-PHOSPHATE ACYLTRANSFERASE"/>
    <property type="match status" value="1"/>
</dbReference>
<dbReference type="GO" id="GO:0006654">
    <property type="term" value="P:phosphatidic acid biosynthetic process"/>
    <property type="evidence" value="ECO:0007669"/>
    <property type="project" value="TreeGrafter"/>
</dbReference>
<proteinExistence type="predicted"/>
<protein>
    <submittedName>
        <fullName evidence="5">Glycerol acyltransferase</fullName>
    </submittedName>
</protein>
<dbReference type="HOGENOM" id="CLU_099447_0_0_10"/>
<dbReference type="PATRIC" id="fig|1379870.5.peg.4166"/>
<dbReference type="PANTHER" id="PTHR10434:SF9">
    <property type="entry name" value="PHOSPHOLIPID_GLYCEROL ACYLTRANSFERASE DOMAIN-CONTAINING PROTEIN"/>
    <property type="match status" value="1"/>
</dbReference>